<dbReference type="SUPFAM" id="SSF49899">
    <property type="entry name" value="Concanavalin A-like lectins/glucanases"/>
    <property type="match status" value="1"/>
</dbReference>
<reference evidence="5 6" key="1">
    <citation type="submission" date="2022-05" db="EMBL/GenBank/DDBJ databases">
        <authorList>
            <consortium name="Genoscope - CEA"/>
            <person name="William W."/>
        </authorList>
    </citation>
    <scope>NUCLEOTIDE SEQUENCE [LARGE SCALE GENOMIC DNA]</scope>
</reference>
<dbReference type="PROSITE" id="PS51670">
    <property type="entry name" value="SHKT"/>
    <property type="match status" value="1"/>
</dbReference>
<evidence type="ECO:0000259" key="3">
    <source>
        <dbReference type="PROSITE" id="PS50060"/>
    </source>
</evidence>
<dbReference type="PROSITE" id="PS50060">
    <property type="entry name" value="MAM_2"/>
    <property type="match status" value="1"/>
</dbReference>
<dbReference type="EMBL" id="CALNXI010000027">
    <property type="protein sequence ID" value="CAH3015714.1"/>
    <property type="molecule type" value="Genomic_DNA"/>
</dbReference>
<dbReference type="SMART" id="SM00254">
    <property type="entry name" value="ShKT"/>
    <property type="match status" value="1"/>
</dbReference>
<proteinExistence type="predicted"/>
<dbReference type="PANTHER" id="PTHR16311">
    <property type="entry name" value="THROMBOSPONDIN TYPE I DOMAIN-CONTAINING 1"/>
    <property type="match status" value="1"/>
</dbReference>
<evidence type="ECO:0000259" key="4">
    <source>
        <dbReference type="PROSITE" id="PS51670"/>
    </source>
</evidence>
<evidence type="ECO:0000256" key="2">
    <source>
        <dbReference type="PROSITE-ProRule" id="PRU01005"/>
    </source>
</evidence>
<organism evidence="5 6">
    <name type="scientific">Porites evermanni</name>
    <dbReference type="NCBI Taxonomy" id="104178"/>
    <lineage>
        <taxon>Eukaryota</taxon>
        <taxon>Metazoa</taxon>
        <taxon>Cnidaria</taxon>
        <taxon>Anthozoa</taxon>
        <taxon>Hexacorallia</taxon>
        <taxon>Scleractinia</taxon>
        <taxon>Fungiina</taxon>
        <taxon>Poritidae</taxon>
        <taxon>Porites</taxon>
    </lineage>
</organism>
<sequence>MYCKNMGSLAVKLTLSDGRNWYIFYKQGDQGKDWKKGTGNIDPPTGLRYRLSIIGKMGRETGYSDISIDDVYIDPGLCSCQDGYHTCHIWAAKGDCTKNKAWMIKNCQRSCRVCRAPIDGHWGRWSNWSPCSKTCNDGVKTRFRRCDNPPPGHNGKQCPGSSTEEGMCILKRCNLG</sequence>
<accession>A0ABN8LL32</accession>
<dbReference type="InterPro" id="IPR000998">
    <property type="entry name" value="MAM_dom"/>
</dbReference>
<dbReference type="InterPro" id="IPR038877">
    <property type="entry name" value="THSD1"/>
</dbReference>
<evidence type="ECO:0000256" key="1">
    <source>
        <dbReference type="ARBA" id="ARBA00022656"/>
    </source>
</evidence>
<keyword evidence="1" id="KW-0800">Toxin</keyword>
<dbReference type="InterPro" id="IPR000884">
    <property type="entry name" value="TSP1_rpt"/>
</dbReference>
<dbReference type="SUPFAM" id="SSF82895">
    <property type="entry name" value="TSP-1 type 1 repeat"/>
    <property type="match status" value="1"/>
</dbReference>
<keyword evidence="6" id="KW-1185">Reference proteome</keyword>
<dbReference type="Gene3D" id="2.20.100.10">
    <property type="entry name" value="Thrombospondin type-1 (TSP1) repeat"/>
    <property type="match status" value="1"/>
</dbReference>
<dbReference type="Proteomes" id="UP001159427">
    <property type="component" value="Unassembled WGS sequence"/>
</dbReference>
<dbReference type="Pfam" id="PF00090">
    <property type="entry name" value="TSP_1"/>
    <property type="match status" value="1"/>
</dbReference>
<feature type="domain" description="MAM" evidence="3">
    <location>
        <begin position="8"/>
        <end position="80"/>
    </location>
</feature>
<protein>
    <submittedName>
        <fullName evidence="5">Uncharacterized protein</fullName>
    </submittedName>
</protein>
<dbReference type="Pfam" id="PF01549">
    <property type="entry name" value="ShK"/>
    <property type="match status" value="1"/>
</dbReference>
<name>A0ABN8LL32_9CNID</name>
<dbReference type="PANTHER" id="PTHR16311:SF3">
    <property type="entry name" value="THROMBOSPONDIN TYPE-1 DOMAIN-CONTAINING PROTEIN 1"/>
    <property type="match status" value="1"/>
</dbReference>
<comment type="caution">
    <text evidence="5">The sequence shown here is derived from an EMBL/GenBank/DDBJ whole genome shotgun (WGS) entry which is preliminary data.</text>
</comment>
<feature type="domain" description="ShKT" evidence="4">
    <location>
        <begin position="78"/>
        <end position="114"/>
    </location>
</feature>
<dbReference type="PRINTS" id="PR01705">
    <property type="entry name" value="TSP1REPEAT"/>
</dbReference>
<comment type="caution">
    <text evidence="2">Lacks conserved residue(s) required for the propagation of feature annotation.</text>
</comment>
<dbReference type="InterPro" id="IPR036383">
    <property type="entry name" value="TSP1_rpt_sf"/>
</dbReference>
<evidence type="ECO:0000313" key="6">
    <source>
        <dbReference type="Proteomes" id="UP001159427"/>
    </source>
</evidence>
<dbReference type="InterPro" id="IPR003582">
    <property type="entry name" value="ShKT_dom"/>
</dbReference>
<dbReference type="PROSITE" id="PS50092">
    <property type="entry name" value="TSP1"/>
    <property type="match status" value="1"/>
</dbReference>
<dbReference type="SMART" id="SM00209">
    <property type="entry name" value="TSP1"/>
    <property type="match status" value="1"/>
</dbReference>
<dbReference type="InterPro" id="IPR013320">
    <property type="entry name" value="ConA-like_dom_sf"/>
</dbReference>
<dbReference type="Gene3D" id="2.60.120.200">
    <property type="match status" value="1"/>
</dbReference>
<gene>
    <name evidence="5" type="ORF">PEVE_00020070</name>
</gene>
<evidence type="ECO:0000313" key="5">
    <source>
        <dbReference type="EMBL" id="CAH3015714.1"/>
    </source>
</evidence>
<feature type="non-terminal residue" evidence="5">
    <location>
        <position position="176"/>
    </location>
</feature>